<dbReference type="InParanoid" id="W3XCY0"/>
<dbReference type="OMA" id="AYGHASD"/>
<organism evidence="1 2">
    <name type="scientific">Pestalotiopsis fici (strain W106-1 / CGMCC3.15140)</name>
    <dbReference type="NCBI Taxonomy" id="1229662"/>
    <lineage>
        <taxon>Eukaryota</taxon>
        <taxon>Fungi</taxon>
        <taxon>Dikarya</taxon>
        <taxon>Ascomycota</taxon>
        <taxon>Pezizomycotina</taxon>
        <taxon>Sordariomycetes</taxon>
        <taxon>Xylariomycetidae</taxon>
        <taxon>Amphisphaeriales</taxon>
        <taxon>Sporocadaceae</taxon>
        <taxon>Pestalotiopsis</taxon>
    </lineage>
</organism>
<gene>
    <name evidence="1" type="ORF">PFICI_05834</name>
</gene>
<dbReference type="Proteomes" id="UP000030651">
    <property type="component" value="Unassembled WGS sequence"/>
</dbReference>
<name>W3XCY0_PESFW</name>
<accession>W3XCY0</accession>
<protein>
    <submittedName>
        <fullName evidence="1">Uncharacterized protein</fullName>
    </submittedName>
</protein>
<dbReference type="AlphaFoldDB" id="W3XCY0"/>
<dbReference type="GeneID" id="19270847"/>
<evidence type="ECO:0000313" key="1">
    <source>
        <dbReference type="EMBL" id="ETS83958.1"/>
    </source>
</evidence>
<dbReference type="RefSeq" id="XP_007832606.1">
    <property type="nucleotide sequence ID" value="XM_007834415.1"/>
</dbReference>
<dbReference type="EMBL" id="KI912111">
    <property type="protein sequence ID" value="ETS83958.1"/>
    <property type="molecule type" value="Genomic_DNA"/>
</dbReference>
<dbReference type="OrthoDB" id="5419179at2759"/>
<sequence>MLLSYIKFSPALGALSALGHCLPTTTSTSSISIPTPTYLFTAELYIGNILTPPIPLLEGGSVTIEPLVNGTVKGPALNGTIYSGFAAATVVSNNTVTGNNVTVQVPSIYVYGETSDGLPFYVQETGVGPIAGQNTRLQIAVGGKHSSLQTAFIIAQPSINMARTKVTVPCFSIPLAPGIA</sequence>
<dbReference type="HOGENOM" id="CLU_127771_0_0_1"/>
<dbReference type="KEGG" id="pfy:PFICI_05834"/>
<keyword evidence="2" id="KW-1185">Reference proteome</keyword>
<dbReference type="eggNOG" id="ENOG502SRX9">
    <property type="taxonomic scope" value="Eukaryota"/>
</dbReference>
<dbReference type="Pfam" id="PF11578">
    <property type="entry name" value="DUF3237"/>
    <property type="match status" value="1"/>
</dbReference>
<evidence type="ECO:0000313" key="2">
    <source>
        <dbReference type="Proteomes" id="UP000030651"/>
    </source>
</evidence>
<reference evidence="2" key="1">
    <citation type="journal article" date="2015" name="BMC Genomics">
        <title>Genomic and transcriptomic analysis of the endophytic fungus Pestalotiopsis fici reveals its lifestyle and high potential for synthesis of natural products.</title>
        <authorList>
            <person name="Wang X."/>
            <person name="Zhang X."/>
            <person name="Liu L."/>
            <person name="Xiang M."/>
            <person name="Wang W."/>
            <person name="Sun X."/>
            <person name="Che Y."/>
            <person name="Guo L."/>
            <person name="Liu G."/>
            <person name="Guo L."/>
            <person name="Wang C."/>
            <person name="Yin W.B."/>
            <person name="Stadler M."/>
            <person name="Zhang X."/>
            <person name="Liu X."/>
        </authorList>
    </citation>
    <scope>NUCLEOTIDE SEQUENCE [LARGE SCALE GENOMIC DNA]</scope>
    <source>
        <strain evidence="2">W106-1 / CGMCC3.15140</strain>
    </source>
</reference>
<proteinExistence type="predicted"/>
<dbReference type="Gene3D" id="2.40.160.20">
    <property type="match status" value="1"/>
</dbReference>